<sequence>MEQTINRKTLFQTQKQYTKYMAANLINRFGDSLDAIATSWLIYQVTGDASMSAITLVFNYLPTILFTPFLGALVEKLNKKYVMSIVDFLRGCIVLFYAFGYVNGLLNAPIILALTFTISTIEAFGEPAVSSFIPSILEEEYYEIGIGTNRSLCGVMELIGAGCAGFIVSFFGILGAFLVDAATFLLASFIKLTIKYKDKSNGTTQNEAYLTLLKDGFKYLRKSKVLVFFCCVAVILNSLLVPYNAFIAAYISEYLNNNASYLSIFSVSISIGAILGGYIYPFVAKKLSIPAQLSMAAVASAVAYIAIYLFPILSIPTFVGVGIIVASLLFLGMSIGVASSALSVTFMKQIEHEYLARTSAIFSSAAIFGMPFTSFLLSILIRFTGILYVFLIFAIFCVFIFVILKRNKTID</sequence>
<comment type="caution">
    <text evidence="7">The sequence shown here is derived from an EMBL/GenBank/DDBJ whole genome shotgun (WGS) entry which is preliminary data.</text>
</comment>
<accession>A0ABU0DZT6</accession>
<comment type="subcellular location">
    <subcellularLocation>
        <location evidence="1">Cell membrane</location>
        <topology evidence="1">Multi-pass membrane protein</topology>
    </subcellularLocation>
</comment>
<feature type="transmembrane region" description="Helical" evidence="6">
    <location>
        <begin position="225"/>
        <end position="251"/>
    </location>
</feature>
<keyword evidence="4 6" id="KW-1133">Transmembrane helix</keyword>
<dbReference type="PANTHER" id="PTHR23513:SF6">
    <property type="entry name" value="MAJOR FACILITATOR SUPERFAMILY ASSOCIATED DOMAIN-CONTAINING PROTEIN"/>
    <property type="match status" value="1"/>
</dbReference>
<feature type="transmembrane region" description="Helical" evidence="6">
    <location>
        <begin position="386"/>
        <end position="404"/>
    </location>
</feature>
<keyword evidence="2" id="KW-1003">Cell membrane</keyword>
<dbReference type="InterPro" id="IPR036259">
    <property type="entry name" value="MFS_trans_sf"/>
</dbReference>
<gene>
    <name evidence="7" type="ORF">J2S15_000692</name>
</gene>
<dbReference type="RefSeq" id="WP_307405512.1">
    <property type="nucleotide sequence ID" value="NZ_JAUSUR010000001.1"/>
</dbReference>
<dbReference type="PANTHER" id="PTHR23513">
    <property type="entry name" value="INTEGRAL MEMBRANE EFFLUX PROTEIN-RELATED"/>
    <property type="match status" value="1"/>
</dbReference>
<feature type="transmembrane region" description="Helical" evidence="6">
    <location>
        <begin position="263"/>
        <end position="283"/>
    </location>
</feature>
<keyword evidence="8" id="KW-1185">Reference proteome</keyword>
<proteinExistence type="predicted"/>
<reference evidence="7 8" key="1">
    <citation type="submission" date="2023-07" db="EMBL/GenBank/DDBJ databases">
        <title>Genomic Encyclopedia of Type Strains, Phase IV (KMG-IV): sequencing the most valuable type-strain genomes for metagenomic binning, comparative biology and taxonomic classification.</title>
        <authorList>
            <person name="Goeker M."/>
        </authorList>
    </citation>
    <scope>NUCLEOTIDE SEQUENCE [LARGE SCALE GENOMIC DNA]</scope>
    <source>
        <strain evidence="7 8">DSM 16784</strain>
    </source>
</reference>
<dbReference type="Pfam" id="PF07690">
    <property type="entry name" value="MFS_1"/>
    <property type="match status" value="1"/>
</dbReference>
<dbReference type="EMBL" id="JAUSUR010000001">
    <property type="protein sequence ID" value="MDQ0359961.1"/>
    <property type="molecule type" value="Genomic_DNA"/>
</dbReference>
<dbReference type="InterPro" id="IPR011701">
    <property type="entry name" value="MFS"/>
</dbReference>
<evidence type="ECO:0000256" key="4">
    <source>
        <dbReference type="ARBA" id="ARBA00022989"/>
    </source>
</evidence>
<evidence type="ECO:0000256" key="3">
    <source>
        <dbReference type="ARBA" id="ARBA00022692"/>
    </source>
</evidence>
<keyword evidence="5 6" id="KW-0472">Membrane</keyword>
<evidence type="ECO:0000313" key="7">
    <source>
        <dbReference type="EMBL" id="MDQ0359961.1"/>
    </source>
</evidence>
<dbReference type="CDD" id="cd06173">
    <property type="entry name" value="MFS_MefA_like"/>
    <property type="match status" value="1"/>
</dbReference>
<dbReference type="Gene3D" id="1.20.1250.20">
    <property type="entry name" value="MFS general substrate transporter like domains"/>
    <property type="match status" value="1"/>
</dbReference>
<name>A0ABU0DZT6_9FIRM</name>
<keyword evidence="3 6" id="KW-0812">Transmembrane</keyword>
<feature type="transmembrane region" description="Helical" evidence="6">
    <location>
        <begin position="158"/>
        <end position="190"/>
    </location>
</feature>
<dbReference type="Proteomes" id="UP001230220">
    <property type="component" value="Unassembled WGS sequence"/>
</dbReference>
<evidence type="ECO:0000256" key="6">
    <source>
        <dbReference type="SAM" id="Phobius"/>
    </source>
</evidence>
<dbReference type="SUPFAM" id="SSF103473">
    <property type="entry name" value="MFS general substrate transporter"/>
    <property type="match status" value="1"/>
</dbReference>
<evidence type="ECO:0000256" key="5">
    <source>
        <dbReference type="ARBA" id="ARBA00023136"/>
    </source>
</evidence>
<feature type="transmembrane region" description="Helical" evidence="6">
    <location>
        <begin position="21"/>
        <end position="43"/>
    </location>
</feature>
<evidence type="ECO:0000313" key="8">
    <source>
        <dbReference type="Proteomes" id="UP001230220"/>
    </source>
</evidence>
<organism evidence="7 8">
    <name type="scientific">Breznakia pachnodae</name>
    <dbReference type="NCBI Taxonomy" id="265178"/>
    <lineage>
        <taxon>Bacteria</taxon>
        <taxon>Bacillati</taxon>
        <taxon>Bacillota</taxon>
        <taxon>Erysipelotrichia</taxon>
        <taxon>Erysipelotrichales</taxon>
        <taxon>Erysipelotrichaceae</taxon>
        <taxon>Breznakia</taxon>
    </lineage>
</organism>
<feature type="transmembrane region" description="Helical" evidence="6">
    <location>
        <begin position="295"/>
        <end position="315"/>
    </location>
</feature>
<evidence type="ECO:0000256" key="2">
    <source>
        <dbReference type="ARBA" id="ARBA00022475"/>
    </source>
</evidence>
<evidence type="ECO:0000256" key="1">
    <source>
        <dbReference type="ARBA" id="ARBA00004651"/>
    </source>
</evidence>
<feature type="transmembrane region" description="Helical" evidence="6">
    <location>
        <begin position="359"/>
        <end position="380"/>
    </location>
</feature>
<protein>
    <submittedName>
        <fullName evidence="7">MFS family permease</fullName>
    </submittedName>
</protein>
<feature type="transmembrane region" description="Helical" evidence="6">
    <location>
        <begin position="321"/>
        <end position="347"/>
    </location>
</feature>
<feature type="transmembrane region" description="Helical" evidence="6">
    <location>
        <begin position="49"/>
        <end position="74"/>
    </location>
</feature>